<sequence>MRRFVLFIPMMIAVAVMLAACSEAAVVTQPRLVAQSTVEPESVSFPTAVPTVTIIRPTQEVQSPLENITVEAEFILVTPTLPPSKTPTLTPTITPSPTVTPSPTQPVTSTATTFLLPTSEIVALTAPAQQPIPRVCDSTWFFIEPRPASCPLNPPLASQGVYQTFQNGYMVWVGSQDAIYVLYNDSLHPRWQVFRDYFNEGMPEDSSQFTAAPQAGLWQPRRGFGMLWRGNTDVRNRIGWATLEWEQPYSVQTQTSNDGSIFFNTPTGAVFTLLPGNVEWRNMTVAGGGLPPIYGSQPTPNNGLAPIYPTP</sequence>
<evidence type="ECO:0000256" key="1">
    <source>
        <dbReference type="SAM" id="MobiDB-lite"/>
    </source>
</evidence>
<dbReference type="PROSITE" id="PS51257">
    <property type="entry name" value="PROKAR_LIPOPROTEIN"/>
    <property type="match status" value="1"/>
</dbReference>
<dbReference type="KEGG" id="pmet:G4Y79_13540"/>
<feature type="chain" id="PRO_5032956531" evidence="2">
    <location>
        <begin position="25"/>
        <end position="311"/>
    </location>
</feature>
<keyword evidence="4" id="KW-1185">Reference proteome</keyword>
<accession>A0A7S8E5I2</accession>
<feature type="compositionally biased region" description="Low complexity" evidence="1">
    <location>
        <begin position="86"/>
        <end position="97"/>
    </location>
</feature>
<evidence type="ECO:0000256" key="2">
    <source>
        <dbReference type="SAM" id="SignalP"/>
    </source>
</evidence>
<evidence type="ECO:0000313" key="3">
    <source>
        <dbReference type="EMBL" id="QPC80735.1"/>
    </source>
</evidence>
<name>A0A7S8E5I2_9CHLR</name>
<feature type="region of interest" description="Disordered" evidence="1">
    <location>
        <begin position="86"/>
        <end position="108"/>
    </location>
</feature>
<organism evidence="3 4">
    <name type="scientific">Phototrophicus methaneseepsis</name>
    <dbReference type="NCBI Taxonomy" id="2710758"/>
    <lineage>
        <taxon>Bacteria</taxon>
        <taxon>Bacillati</taxon>
        <taxon>Chloroflexota</taxon>
        <taxon>Candidatus Thermofontia</taxon>
        <taxon>Phototrophicales</taxon>
        <taxon>Phototrophicaceae</taxon>
        <taxon>Phototrophicus</taxon>
    </lineage>
</organism>
<keyword evidence="2" id="KW-0732">Signal</keyword>
<dbReference type="Proteomes" id="UP000594468">
    <property type="component" value="Chromosome"/>
</dbReference>
<dbReference type="EMBL" id="CP062983">
    <property type="protein sequence ID" value="QPC80735.1"/>
    <property type="molecule type" value="Genomic_DNA"/>
</dbReference>
<feature type="signal peptide" evidence="2">
    <location>
        <begin position="1"/>
        <end position="24"/>
    </location>
</feature>
<reference evidence="3 4" key="1">
    <citation type="submission" date="2020-02" db="EMBL/GenBank/DDBJ databases">
        <authorList>
            <person name="Zheng R.K."/>
            <person name="Sun C.M."/>
        </authorList>
    </citation>
    <scope>NUCLEOTIDE SEQUENCE [LARGE SCALE GENOMIC DNA]</scope>
    <source>
        <strain evidence="4">rifampicinis</strain>
    </source>
</reference>
<gene>
    <name evidence="3" type="ORF">G4Y79_13540</name>
</gene>
<proteinExistence type="predicted"/>
<protein>
    <submittedName>
        <fullName evidence="3">Uncharacterized protein</fullName>
    </submittedName>
</protein>
<dbReference type="RefSeq" id="WP_195168810.1">
    <property type="nucleotide sequence ID" value="NZ_CP062983.1"/>
</dbReference>
<dbReference type="AlphaFoldDB" id="A0A7S8E5I2"/>
<evidence type="ECO:0000313" key="4">
    <source>
        <dbReference type="Proteomes" id="UP000594468"/>
    </source>
</evidence>